<evidence type="ECO:0000313" key="7">
    <source>
        <dbReference type="Proteomes" id="UP001221898"/>
    </source>
</evidence>
<keyword evidence="1" id="KW-0430">Lectin</keyword>
<feature type="compositionally biased region" description="Basic residues" evidence="3">
    <location>
        <begin position="1"/>
        <end position="11"/>
    </location>
</feature>
<proteinExistence type="predicted"/>
<dbReference type="GO" id="GO:0030246">
    <property type="term" value="F:carbohydrate binding"/>
    <property type="evidence" value="ECO:0007669"/>
    <property type="project" value="UniProtKB-KW"/>
</dbReference>
<dbReference type="Pfam" id="PF00059">
    <property type="entry name" value="Lectin_C"/>
    <property type="match status" value="1"/>
</dbReference>
<dbReference type="InterPro" id="IPR016186">
    <property type="entry name" value="C-type_lectin-like/link_sf"/>
</dbReference>
<keyword evidence="4" id="KW-0472">Membrane</keyword>
<organism evidence="6 7">
    <name type="scientific">Aldrovandia affinis</name>
    <dbReference type="NCBI Taxonomy" id="143900"/>
    <lineage>
        <taxon>Eukaryota</taxon>
        <taxon>Metazoa</taxon>
        <taxon>Chordata</taxon>
        <taxon>Craniata</taxon>
        <taxon>Vertebrata</taxon>
        <taxon>Euteleostomi</taxon>
        <taxon>Actinopterygii</taxon>
        <taxon>Neopterygii</taxon>
        <taxon>Teleostei</taxon>
        <taxon>Notacanthiformes</taxon>
        <taxon>Halosauridae</taxon>
        <taxon>Aldrovandia</taxon>
    </lineage>
</organism>
<evidence type="ECO:0000259" key="5">
    <source>
        <dbReference type="PROSITE" id="PS50041"/>
    </source>
</evidence>
<gene>
    <name evidence="6" type="ORF">AAFF_G00277770</name>
</gene>
<protein>
    <recommendedName>
        <fullName evidence="5">C-type lectin domain-containing protein</fullName>
    </recommendedName>
</protein>
<feature type="region of interest" description="Disordered" evidence="3">
    <location>
        <begin position="91"/>
        <end position="113"/>
    </location>
</feature>
<dbReference type="InterPro" id="IPR033989">
    <property type="entry name" value="CD209-like_CTLD"/>
</dbReference>
<dbReference type="PANTHER" id="PTHR46746">
    <property type="entry name" value="KILLER CELL LECTIN-LIKE RECEPTOR SUBFAMILY F MEMBER 2"/>
    <property type="match status" value="1"/>
</dbReference>
<evidence type="ECO:0000256" key="3">
    <source>
        <dbReference type="SAM" id="MobiDB-lite"/>
    </source>
</evidence>
<evidence type="ECO:0000256" key="4">
    <source>
        <dbReference type="SAM" id="Phobius"/>
    </source>
</evidence>
<sequence length="312" mass="35778">MRAAAHRRRAAHNVAPPAAQHTEESGEEEDPYKAALVYLVPLCGVLFIIFIIVYIRCEYATLCVNYLNAYHKYTTLKRELEQEKARRSVISAAEKENKRRLQKANKKQAEEDKKQKEALNMTVRLQIDFNAVVVKYPLLDQYCPLRSQKRVCRPCPEGWEQSNSKCYYFTTEKKNWKESRSACLKQGADLVIIESVQEQEFISNRTTENYWIGLSDSKQEGTWLWVDGTPLQEDKGFWRSGEPDDYWSDVGSSSFSFLFITNRQTFSSSTLSINSTEGRTDSLDRLKGDIVHHVCSTVGQSCQSLGPRLTSC</sequence>
<dbReference type="InterPro" id="IPR001304">
    <property type="entry name" value="C-type_lectin-like"/>
</dbReference>
<evidence type="ECO:0000256" key="2">
    <source>
        <dbReference type="ARBA" id="ARBA00023157"/>
    </source>
</evidence>
<feature type="domain" description="C-type lectin" evidence="5">
    <location>
        <begin position="162"/>
        <end position="245"/>
    </location>
</feature>
<reference evidence="6" key="1">
    <citation type="journal article" date="2023" name="Science">
        <title>Genome structures resolve the early diversification of teleost fishes.</title>
        <authorList>
            <person name="Parey E."/>
            <person name="Louis A."/>
            <person name="Montfort J."/>
            <person name="Bouchez O."/>
            <person name="Roques C."/>
            <person name="Iampietro C."/>
            <person name="Lluch J."/>
            <person name="Castinel A."/>
            <person name="Donnadieu C."/>
            <person name="Desvignes T."/>
            <person name="Floi Bucao C."/>
            <person name="Jouanno E."/>
            <person name="Wen M."/>
            <person name="Mejri S."/>
            <person name="Dirks R."/>
            <person name="Jansen H."/>
            <person name="Henkel C."/>
            <person name="Chen W.J."/>
            <person name="Zahm M."/>
            <person name="Cabau C."/>
            <person name="Klopp C."/>
            <person name="Thompson A.W."/>
            <person name="Robinson-Rechavi M."/>
            <person name="Braasch I."/>
            <person name="Lecointre G."/>
            <person name="Bobe J."/>
            <person name="Postlethwait J.H."/>
            <person name="Berthelot C."/>
            <person name="Roest Crollius H."/>
            <person name="Guiguen Y."/>
        </authorList>
    </citation>
    <scope>NUCLEOTIDE SEQUENCE</scope>
    <source>
        <strain evidence="6">NC1722</strain>
    </source>
</reference>
<dbReference type="InterPro" id="IPR051379">
    <property type="entry name" value="C-type_Lectin_Receptor_IMM"/>
</dbReference>
<evidence type="ECO:0000256" key="1">
    <source>
        <dbReference type="ARBA" id="ARBA00022734"/>
    </source>
</evidence>
<keyword evidence="4" id="KW-0812">Transmembrane</keyword>
<keyword evidence="2" id="KW-1015">Disulfide bond</keyword>
<dbReference type="Gene3D" id="3.10.100.10">
    <property type="entry name" value="Mannose-Binding Protein A, subunit A"/>
    <property type="match status" value="1"/>
</dbReference>
<keyword evidence="4" id="KW-1133">Transmembrane helix</keyword>
<dbReference type="EMBL" id="JAINUG010000389">
    <property type="protein sequence ID" value="KAJ8372708.1"/>
    <property type="molecule type" value="Genomic_DNA"/>
</dbReference>
<feature type="transmembrane region" description="Helical" evidence="4">
    <location>
        <begin position="35"/>
        <end position="55"/>
    </location>
</feature>
<dbReference type="SUPFAM" id="SSF56436">
    <property type="entry name" value="C-type lectin-like"/>
    <property type="match status" value="1"/>
</dbReference>
<dbReference type="CDD" id="cd03590">
    <property type="entry name" value="CLECT_DC-SIGN_like"/>
    <property type="match status" value="1"/>
</dbReference>
<name>A0AAD7W1Z8_9TELE</name>
<feature type="region of interest" description="Disordered" evidence="3">
    <location>
        <begin position="1"/>
        <end position="27"/>
    </location>
</feature>
<dbReference type="AlphaFoldDB" id="A0AAD7W1Z8"/>
<keyword evidence="7" id="KW-1185">Reference proteome</keyword>
<evidence type="ECO:0000313" key="6">
    <source>
        <dbReference type="EMBL" id="KAJ8372708.1"/>
    </source>
</evidence>
<dbReference type="PANTHER" id="PTHR46746:SF9">
    <property type="entry name" value="CD209 ANTIGEN-LIKE PROTEIN C-LIKE"/>
    <property type="match status" value="1"/>
</dbReference>
<dbReference type="Proteomes" id="UP001221898">
    <property type="component" value="Unassembled WGS sequence"/>
</dbReference>
<dbReference type="InterPro" id="IPR016187">
    <property type="entry name" value="CTDL_fold"/>
</dbReference>
<dbReference type="PROSITE" id="PS50041">
    <property type="entry name" value="C_TYPE_LECTIN_2"/>
    <property type="match status" value="1"/>
</dbReference>
<dbReference type="SMART" id="SM00034">
    <property type="entry name" value="CLECT"/>
    <property type="match status" value="1"/>
</dbReference>
<comment type="caution">
    <text evidence="6">The sequence shown here is derived from an EMBL/GenBank/DDBJ whole genome shotgun (WGS) entry which is preliminary data.</text>
</comment>
<accession>A0AAD7W1Z8</accession>